<evidence type="ECO:0000313" key="6">
    <source>
        <dbReference type="Proteomes" id="UP001155500"/>
    </source>
</evidence>
<dbReference type="GO" id="GO:0042834">
    <property type="term" value="F:peptidoglycan binding"/>
    <property type="evidence" value="ECO:0007669"/>
    <property type="project" value="InterPro"/>
</dbReference>
<protein>
    <recommendedName>
        <fullName evidence="1">Cell division protein FtsN</fullName>
    </recommendedName>
</protein>
<dbReference type="InterPro" id="IPR007730">
    <property type="entry name" value="SPOR-like_dom"/>
</dbReference>
<gene>
    <name evidence="5" type="ORF">A6A20_07750</name>
</gene>
<comment type="caution">
    <text evidence="5">The sequence shown here is derived from an EMBL/GenBank/DDBJ whole genome shotgun (WGS) entry which is preliminary data.</text>
</comment>
<keyword evidence="3" id="KW-0472">Membrane</keyword>
<dbReference type="PROSITE" id="PS51724">
    <property type="entry name" value="SPOR"/>
    <property type="match status" value="1"/>
</dbReference>
<dbReference type="PANTHER" id="PTHR38687:SF2">
    <property type="entry name" value="CELL DIVISION PROTEIN FTSN"/>
    <property type="match status" value="1"/>
</dbReference>
<name>A0A9X4SID8_9PAST</name>
<evidence type="ECO:0000259" key="4">
    <source>
        <dbReference type="PROSITE" id="PS51724"/>
    </source>
</evidence>
<evidence type="ECO:0000256" key="3">
    <source>
        <dbReference type="SAM" id="Phobius"/>
    </source>
</evidence>
<dbReference type="Gene3D" id="3.30.70.1070">
    <property type="entry name" value="Sporulation related repeat"/>
    <property type="match status" value="1"/>
</dbReference>
<dbReference type="NCBIfam" id="TIGR02223">
    <property type="entry name" value="ftsN"/>
    <property type="match status" value="1"/>
</dbReference>
<evidence type="ECO:0000313" key="5">
    <source>
        <dbReference type="EMBL" id="MDG6895515.1"/>
    </source>
</evidence>
<dbReference type="InterPro" id="IPR036680">
    <property type="entry name" value="SPOR-like_sf"/>
</dbReference>
<dbReference type="PANTHER" id="PTHR38687">
    <property type="entry name" value="CELL DIVISION PROTEIN DEDD-RELATED"/>
    <property type="match status" value="1"/>
</dbReference>
<keyword evidence="3" id="KW-0812">Transmembrane</keyword>
<dbReference type="RefSeq" id="WP_279572899.1">
    <property type="nucleotide sequence ID" value="NZ_LWID01000001.1"/>
</dbReference>
<feature type="region of interest" description="Disordered" evidence="2">
    <location>
        <begin position="154"/>
        <end position="173"/>
    </location>
</feature>
<dbReference type="Proteomes" id="UP001155500">
    <property type="component" value="Unassembled WGS sequence"/>
</dbReference>
<dbReference type="InterPro" id="IPR052521">
    <property type="entry name" value="Cell_div_SPOR-domain"/>
</dbReference>
<proteinExistence type="predicted"/>
<evidence type="ECO:0000256" key="2">
    <source>
        <dbReference type="SAM" id="MobiDB-lite"/>
    </source>
</evidence>
<dbReference type="SUPFAM" id="SSF110997">
    <property type="entry name" value="Sporulation related repeat"/>
    <property type="match status" value="1"/>
</dbReference>
<dbReference type="EMBL" id="LWID01000001">
    <property type="protein sequence ID" value="MDG6895515.1"/>
    <property type="molecule type" value="Genomic_DNA"/>
</dbReference>
<evidence type="ECO:0000256" key="1">
    <source>
        <dbReference type="NCBIfam" id="TIGR02223"/>
    </source>
</evidence>
<keyword evidence="6" id="KW-1185">Reference proteome</keyword>
<dbReference type="InterPro" id="IPR011930">
    <property type="entry name" value="FtsN"/>
</dbReference>
<feature type="domain" description="SPOR" evidence="4">
    <location>
        <begin position="180"/>
        <end position="253"/>
    </location>
</feature>
<dbReference type="AlphaFoldDB" id="A0A9X4SID8"/>
<organism evidence="5 6">
    <name type="scientific">Volucribacter amazonae</name>
    <dbReference type="NCBI Taxonomy" id="256731"/>
    <lineage>
        <taxon>Bacteria</taxon>
        <taxon>Pseudomonadati</taxon>
        <taxon>Pseudomonadota</taxon>
        <taxon>Gammaproteobacteria</taxon>
        <taxon>Pasteurellales</taxon>
        <taxon>Pasteurellaceae</taxon>
        <taxon>Volucribacter</taxon>
    </lineage>
</organism>
<sequence>MAQRDYVSRRNGSRQKKKSTGINKTLLILIGLFILLSFIFGLFWLKQKAPEVEIPTRPVEIQQPKSVLPSRPEEVWSYIQDLETREIPIDNSPSSLEKNAQLTAEQKKILALLEQDQQNAQKAKASESVKSVDTPTTVVRQQNKEVNVVEAKPEAVKPVTQPQPSQPQAVPETKVVNNNTESKKGFGLQCGAFKNKQQAENLQARLAMAGFNSRVSASADWNRVFVGPVGDRNAAIEAQARAKSITNCVVINM</sequence>
<accession>A0A9X4SID8</accession>
<reference evidence="5" key="1">
    <citation type="submission" date="2016-03" db="EMBL/GenBank/DDBJ databases">
        <title>Co-evolution between Pasteurellaceae and their hosts.</title>
        <authorList>
            <person name="Hansen M.J."/>
            <person name="Bojesen A.M."/>
            <person name="Planet P."/>
        </authorList>
    </citation>
    <scope>NUCLEOTIDE SEQUENCE</scope>
    <source>
        <strain evidence="5">146/S8/89</strain>
    </source>
</reference>
<dbReference type="Pfam" id="PF05036">
    <property type="entry name" value="SPOR"/>
    <property type="match status" value="1"/>
</dbReference>
<feature type="transmembrane region" description="Helical" evidence="3">
    <location>
        <begin position="21"/>
        <end position="45"/>
    </location>
</feature>
<keyword evidence="3" id="KW-1133">Transmembrane helix</keyword>